<feature type="compositionally biased region" description="Pro residues" evidence="1">
    <location>
        <begin position="15"/>
        <end position="28"/>
    </location>
</feature>
<comment type="caution">
    <text evidence="2">The sequence shown here is derived from an EMBL/GenBank/DDBJ whole genome shotgun (WGS) entry which is preliminary data.</text>
</comment>
<evidence type="ECO:0000313" key="3">
    <source>
        <dbReference type="Proteomes" id="UP000298030"/>
    </source>
</evidence>
<organism evidence="2 3">
    <name type="scientific">Coprinellus micaceus</name>
    <name type="common">Glistening ink-cap mushroom</name>
    <name type="synonym">Coprinus micaceus</name>
    <dbReference type="NCBI Taxonomy" id="71717"/>
    <lineage>
        <taxon>Eukaryota</taxon>
        <taxon>Fungi</taxon>
        <taxon>Dikarya</taxon>
        <taxon>Basidiomycota</taxon>
        <taxon>Agaricomycotina</taxon>
        <taxon>Agaricomycetes</taxon>
        <taxon>Agaricomycetidae</taxon>
        <taxon>Agaricales</taxon>
        <taxon>Agaricineae</taxon>
        <taxon>Psathyrellaceae</taxon>
        <taxon>Coprinellus</taxon>
    </lineage>
</organism>
<sequence length="88" mass="9149">MYQDLSSLFSSGVPAHPPRALPPPKAQPVLPSPAIPLLSSFLLSSSSSLPRSSPLSIIFSSPLLPSPLPACVHPTARTHTSGKRVGTL</sequence>
<protein>
    <submittedName>
        <fullName evidence="2">Uncharacterized protein</fullName>
    </submittedName>
</protein>
<accession>A0A4Y7TDA0</accession>
<name>A0A4Y7TDA0_COPMI</name>
<keyword evidence="3" id="KW-1185">Reference proteome</keyword>
<feature type="region of interest" description="Disordered" evidence="1">
    <location>
        <begin position="1"/>
        <end position="28"/>
    </location>
</feature>
<dbReference type="Proteomes" id="UP000298030">
    <property type="component" value="Unassembled WGS sequence"/>
</dbReference>
<reference evidence="2 3" key="1">
    <citation type="journal article" date="2019" name="Nat. Ecol. Evol.">
        <title>Megaphylogeny resolves global patterns of mushroom evolution.</title>
        <authorList>
            <person name="Varga T."/>
            <person name="Krizsan K."/>
            <person name="Foldi C."/>
            <person name="Dima B."/>
            <person name="Sanchez-Garcia M."/>
            <person name="Sanchez-Ramirez S."/>
            <person name="Szollosi G.J."/>
            <person name="Szarkandi J.G."/>
            <person name="Papp V."/>
            <person name="Albert L."/>
            <person name="Andreopoulos W."/>
            <person name="Angelini C."/>
            <person name="Antonin V."/>
            <person name="Barry K.W."/>
            <person name="Bougher N.L."/>
            <person name="Buchanan P."/>
            <person name="Buyck B."/>
            <person name="Bense V."/>
            <person name="Catcheside P."/>
            <person name="Chovatia M."/>
            <person name="Cooper J."/>
            <person name="Damon W."/>
            <person name="Desjardin D."/>
            <person name="Finy P."/>
            <person name="Geml J."/>
            <person name="Haridas S."/>
            <person name="Hughes K."/>
            <person name="Justo A."/>
            <person name="Karasinski D."/>
            <person name="Kautmanova I."/>
            <person name="Kiss B."/>
            <person name="Kocsube S."/>
            <person name="Kotiranta H."/>
            <person name="LaButti K.M."/>
            <person name="Lechner B.E."/>
            <person name="Liimatainen K."/>
            <person name="Lipzen A."/>
            <person name="Lukacs Z."/>
            <person name="Mihaltcheva S."/>
            <person name="Morgado L.N."/>
            <person name="Niskanen T."/>
            <person name="Noordeloos M.E."/>
            <person name="Ohm R.A."/>
            <person name="Ortiz-Santana B."/>
            <person name="Ovrebo C."/>
            <person name="Racz N."/>
            <person name="Riley R."/>
            <person name="Savchenko A."/>
            <person name="Shiryaev A."/>
            <person name="Soop K."/>
            <person name="Spirin V."/>
            <person name="Szebenyi C."/>
            <person name="Tomsovsky M."/>
            <person name="Tulloss R.E."/>
            <person name="Uehling J."/>
            <person name="Grigoriev I.V."/>
            <person name="Vagvolgyi C."/>
            <person name="Papp T."/>
            <person name="Martin F.M."/>
            <person name="Miettinen O."/>
            <person name="Hibbett D.S."/>
            <person name="Nagy L.G."/>
        </authorList>
    </citation>
    <scope>NUCLEOTIDE SEQUENCE [LARGE SCALE GENOMIC DNA]</scope>
    <source>
        <strain evidence="2 3">FP101781</strain>
    </source>
</reference>
<feature type="compositionally biased region" description="Polar residues" evidence="1">
    <location>
        <begin position="1"/>
        <end position="10"/>
    </location>
</feature>
<dbReference type="EMBL" id="QPFP01000017">
    <property type="protein sequence ID" value="TEB31981.1"/>
    <property type="molecule type" value="Genomic_DNA"/>
</dbReference>
<proteinExistence type="predicted"/>
<dbReference type="AlphaFoldDB" id="A0A4Y7TDA0"/>
<gene>
    <name evidence="2" type="ORF">FA13DRAFT_317887</name>
</gene>
<evidence type="ECO:0000313" key="2">
    <source>
        <dbReference type="EMBL" id="TEB31981.1"/>
    </source>
</evidence>
<evidence type="ECO:0000256" key="1">
    <source>
        <dbReference type="SAM" id="MobiDB-lite"/>
    </source>
</evidence>